<keyword evidence="7" id="KW-1133">Transmembrane helix</keyword>
<dbReference type="Gene3D" id="6.10.340.10">
    <property type="match status" value="1"/>
</dbReference>
<proteinExistence type="predicted"/>
<dbReference type="PROSITE" id="PS50109">
    <property type="entry name" value="HIS_KIN"/>
    <property type="match status" value="1"/>
</dbReference>
<dbReference type="PANTHER" id="PTHR43065">
    <property type="entry name" value="SENSOR HISTIDINE KINASE"/>
    <property type="match status" value="1"/>
</dbReference>
<keyword evidence="7" id="KW-0812">Transmembrane</keyword>
<dbReference type="Pfam" id="PF02518">
    <property type="entry name" value="HATPase_c"/>
    <property type="match status" value="1"/>
</dbReference>
<evidence type="ECO:0000256" key="7">
    <source>
        <dbReference type="SAM" id="Phobius"/>
    </source>
</evidence>
<evidence type="ECO:0000259" key="9">
    <source>
        <dbReference type="PROSITE" id="PS50885"/>
    </source>
</evidence>
<comment type="subcellular location">
    <subcellularLocation>
        <location evidence="2">Membrane</location>
    </subcellularLocation>
</comment>
<evidence type="ECO:0000313" key="10">
    <source>
        <dbReference type="EMBL" id="MBB4014180.1"/>
    </source>
</evidence>
<dbReference type="AlphaFoldDB" id="A0A840BMG6"/>
<reference evidence="10 11" key="1">
    <citation type="submission" date="2020-08" db="EMBL/GenBank/DDBJ databases">
        <title>Genomic Encyclopedia of Type Strains, Phase IV (KMG-IV): sequencing the most valuable type-strain genomes for metagenomic binning, comparative biology and taxonomic classification.</title>
        <authorList>
            <person name="Goeker M."/>
        </authorList>
    </citation>
    <scope>NUCLEOTIDE SEQUENCE [LARGE SCALE GENOMIC DNA]</scope>
    <source>
        <strain evidence="10 11">DSM 106739</strain>
    </source>
</reference>
<keyword evidence="5" id="KW-0808">Transferase</keyword>
<dbReference type="Gene3D" id="1.10.287.130">
    <property type="match status" value="1"/>
</dbReference>
<feature type="domain" description="HAMP" evidence="9">
    <location>
        <begin position="327"/>
        <end position="378"/>
    </location>
</feature>
<dbReference type="InterPro" id="IPR004358">
    <property type="entry name" value="Sig_transdc_His_kin-like_C"/>
</dbReference>
<dbReference type="CDD" id="cd06225">
    <property type="entry name" value="HAMP"/>
    <property type="match status" value="1"/>
</dbReference>
<dbReference type="InterPro" id="IPR036890">
    <property type="entry name" value="HATPase_C_sf"/>
</dbReference>
<dbReference type="EMBL" id="JACIET010000002">
    <property type="protein sequence ID" value="MBB4014180.1"/>
    <property type="molecule type" value="Genomic_DNA"/>
</dbReference>
<dbReference type="PRINTS" id="PR00344">
    <property type="entry name" value="BCTRLSENSOR"/>
</dbReference>
<dbReference type="SMART" id="SM00387">
    <property type="entry name" value="HATPase_c"/>
    <property type="match status" value="1"/>
</dbReference>
<keyword evidence="6 10" id="KW-0418">Kinase</keyword>
<gene>
    <name evidence="10" type="ORF">GGR36_003526</name>
</gene>
<dbReference type="SUPFAM" id="SSF55874">
    <property type="entry name" value="ATPase domain of HSP90 chaperone/DNA topoisomerase II/histidine kinase"/>
    <property type="match status" value="1"/>
</dbReference>
<name>A0A840BMG6_9RHOO</name>
<dbReference type="InterPro" id="IPR003661">
    <property type="entry name" value="HisK_dim/P_dom"/>
</dbReference>
<keyword evidence="11" id="KW-1185">Reference proteome</keyword>
<dbReference type="CDD" id="cd18773">
    <property type="entry name" value="PDC1_HK_sensor"/>
    <property type="match status" value="1"/>
</dbReference>
<dbReference type="SMART" id="SM00304">
    <property type="entry name" value="HAMP"/>
    <property type="match status" value="1"/>
</dbReference>
<evidence type="ECO:0000313" key="11">
    <source>
        <dbReference type="Proteomes" id="UP000561045"/>
    </source>
</evidence>
<evidence type="ECO:0000256" key="5">
    <source>
        <dbReference type="ARBA" id="ARBA00022679"/>
    </source>
</evidence>
<protein>
    <recommendedName>
        <fullName evidence="3">histidine kinase</fullName>
        <ecNumber evidence="3">2.7.13.3</ecNumber>
    </recommendedName>
</protein>
<dbReference type="Pfam" id="PF00672">
    <property type="entry name" value="HAMP"/>
    <property type="match status" value="1"/>
</dbReference>
<dbReference type="RefSeq" id="WP_183636067.1">
    <property type="nucleotide sequence ID" value="NZ_BAABLE010000005.1"/>
</dbReference>
<dbReference type="CDD" id="cd00082">
    <property type="entry name" value="HisKA"/>
    <property type="match status" value="1"/>
</dbReference>
<comment type="catalytic activity">
    <reaction evidence="1">
        <text>ATP + protein L-histidine = ADP + protein N-phospho-L-histidine.</text>
        <dbReference type="EC" id="2.7.13.3"/>
    </reaction>
</comment>
<accession>A0A840BMG6</accession>
<evidence type="ECO:0000259" key="8">
    <source>
        <dbReference type="PROSITE" id="PS50109"/>
    </source>
</evidence>
<dbReference type="InterPro" id="IPR005467">
    <property type="entry name" value="His_kinase_dom"/>
</dbReference>
<evidence type="ECO:0000256" key="3">
    <source>
        <dbReference type="ARBA" id="ARBA00012438"/>
    </source>
</evidence>
<dbReference type="Gene3D" id="3.30.565.10">
    <property type="entry name" value="Histidine kinase-like ATPase, C-terminal domain"/>
    <property type="match status" value="1"/>
</dbReference>
<dbReference type="InterPro" id="IPR036097">
    <property type="entry name" value="HisK_dim/P_sf"/>
</dbReference>
<keyword evidence="7" id="KW-0472">Membrane</keyword>
<keyword evidence="4" id="KW-0597">Phosphoprotein</keyword>
<dbReference type="InterPro" id="IPR003660">
    <property type="entry name" value="HAMP_dom"/>
</dbReference>
<dbReference type="Gene3D" id="3.30.450.20">
    <property type="entry name" value="PAS domain"/>
    <property type="match status" value="1"/>
</dbReference>
<feature type="transmembrane region" description="Helical" evidence="7">
    <location>
        <begin position="303"/>
        <end position="325"/>
    </location>
</feature>
<dbReference type="PANTHER" id="PTHR43065:SF42">
    <property type="entry name" value="TWO-COMPONENT SENSOR PPRA"/>
    <property type="match status" value="1"/>
</dbReference>
<feature type="domain" description="Histidine kinase" evidence="8">
    <location>
        <begin position="427"/>
        <end position="659"/>
    </location>
</feature>
<dbReference type="Proteomes" id="UP000561045">
    <property type="component" value="Unassembled WGS sequence"/>
</dbReference>
<dbReference type="InterPro" id="IPR003594">
    <property type="entry name" value="HATPase_dom"/>
</dbReference>
<dbReference type="PROSITE" id="PS50885">
    <property type="entry name" value="HAMP"/>
    <property type="match status" value="1"/>
</dbReference>
<dbReference type="SUPFAM" id="SSF158472">
    <property type="entry name" value="HAMP domain-like"/>
    <property type="match status" value="1"/>
</dbReference>
<evidence type="ECO:0000256" key="1">
    <source>
        <dbReference type="ARBA" id="ARBA00000085"/>
    </source>
</evidence>
<dbReference type="EC" id="2.7.13.3" evidence="3"/>
<sequence>MRIRGQLLLTLALVALVPLYITGWIALQANEYARAEREDSALRARAAEVASAIDTYAAATLEGLRADGHLPGLRRFLAADDERRTLLVAELVDTLRNTVIKDPIHVTSAALLDREGRVMVDTELGRTGISEADKAWFKQAVDSGLPSLVGPYFEKDGATLWASEPVRDGGGLIVGVLRLRIAAARLQEFVRQDPAREGSGSFSILIDSAGVAIAHGGDARLQGRVVIGADAATLTRLVNERRVATDLPGSLKRSEALAEGMNWVDVDSDGEVERVAVVPLRVAPWRLALVEPRQNYFAPYARLTMVVLAMGLLLTGLIVGAAWLVSARIAKPLVQLTDAAERIGSGSAADLPTGASGEIGQLARAFEARDHRLRESREALEALNATLEARVEARTVELTQALERLEMAQDELVRSEKFSALGNLVAGIAHELNTPIGNSVTVASALIAQSRKLKQDVEASQLRRSSLLEYVDNLQDAASLLDRNLERARDLVASFKQVSVDRVSEKRRVFDLAVTVRELVTTMMPLLRKHGVEVELLLEEGISVDSYPGPLGQVLTNFINNALIHAFDGRDQGRLSLTAARHGADACVITCADDGVGIPADQINRIFDPFFTTKLGRGGSGLGLSIVYNLVNGVLGGRIEVTSRPGEGTRFSVFIPLTAHPGHDMEEDDADVDSAGV</sequence>
<evidence type="ECO:0000256" key="6">
    <source>
        <dbReference type="ARBA" id="ARBA00022777"/>
    </source>
</evidence>
<dbReference type="GO" id="GO:0000155">
    <property type="term" value="F:phosphorelay sensor kinase activity"/>
    <property type="evidence" value="ECO:0007669"/>
    <property type="project" value="InterPro"/>
</dbReference>
<dbReference type="SUPFAM" id="SSF47384">
    <property type="entry name" value="Homodimeric domain of signal transducing histidine kinase"/>
    <property type="match status" value="1"/>
</dbReference>
<dbReference type="GO" id="GO:0016020">
    <property type="term" value="C:membrane"/>
    <property type="evidence" value="ECO:0007669"/>
    <property type="project" value="UniProtKB-SubCell"/>
</dbReference>
<comment type="caution">
    <text evidence="10">The sequence shown here is derived from an EMBL/GenBank/DDBJ whole genome shotgun (WGS) entry which is preliminary data.</text>
</comment>
<organism evidence="10 11">
    <name type="scientific">Niveibacterium umoris</name>
    <dbReference type="NCBI Taxonomy" id="1193620"/>
    <lineage>
        <taxon>Bacteria</taxon>
        <taxon>Pseudomonadati</taxon>
        <taxon>Pseudomonadota</taxon>
        <taxon>Betaproteobacteria</taxon>
        <taxon>Rhodocyclales</taxon>
        <taxon>Rhodocyclaceae</taxon>
        <taxon>Niveibacterium</taxon>
    </lineage>
</organism>
<evidence type="ECO:0000256" key="4">
    <source>
        <dbReference type="ARBA" id="ARBA00022553"/>
    </source>
</evidence>
<evidence type="ECO:0000256" key="2">
    <source>
        <dbReference type="ARBA" id="ARBA00004370"/>
    </source>
</evidence>